<accession>A0A172UWD7</accession>
<keyword evidence="1" id="KW-0812">Transmembrane</keyword>
<dbReference type="AlphaFoldDB" id="A0A172UWD7"/>
<feature type="transmembrane region" description="Helical" evidence="1">
    <location>
        <begin position="12"/>
        <end position="33"/>
    </location>
</feature>
<evidence type="ECO:0000256" key="1">
    <source>
        <dbReference type="SAM" id="Phobius"/>
    </source>
</evidence>
<keyword evidence="2" id="KW-0614">Plasmid</keyword>
<feature type="transmembrane region" description="Helical" evidence="1">
    <location>
        <begin position="53"/>
        <end position="75"/>
    </location>
</feature>
<geneLocation type="plasmid" evidence="3">
    <name>pmyc1</name>
</geneLocation>
<proteinExistence type="predicted"/>
<dbReference type="KEGG" id="madi:A7U43_28455"/>
<keyword evidence="1" id="KW-1133">Transmembrane helix</keyword>
<evidence type="ECO:0000313" key="3">
    <source>
        <dbReference type="Proteomes" id="UP000077143"/>
    </source>
</evidence>
<organism evidence="2 3">
    <name type="scientific">Mycobacterium adipatum</name>
    <dbReference type="NCBI Taxonomy" id="1682113"/>
    <lineage>
        <taxon>Bacteria</taxon>
        <taxon>Bacillati</taxon>
        <taxon>Actinomycetota</taxon>
        <taxon>Actinomycetes</taxon>
        <taxon>Mycobacteriales</taxon>
        <taxon>Mycobacteriaceae</taxon>
        <taxon>Mycobacterium</taxon>
    </lineage>
</organism>
<gene>
    <name evidence="2" type="ORF">A7U43_28455</name>
</gene>
<evidence type="ECO:0000313" key="2">
    <source>
        <dbReference type="EMBL" id="ANE83447.1"/>
    </source>
</evidence>
<sequence length="105" mass="10790">MNSAQDRDRAVLLSITAVAAMVIAYLLMFTVLSDPDMTDKLMNGSVAPGTDESGSRAAVVLGIGAALGGWCAAAASRRFIPVALMLLASMPLAPMSLFTLALAFG</sequence>
<feature type="transmembrane region" description="Helical" evidence="1">
    <location>
        <begin position="82"/>
        <end position="104"/>
    </location>
</feature>
<name>A0A172UWD7_9MYCO</name>
<dbReference type="EMBL" id="CP015597">
    <property type="protein sequence ID" value="ANE83447.1"/>
    <property type="molecule type" value="Genomic_DNA"/>
</dbReference>
<dbReference type="Proteomes" id="UP000077143">
    <property type="component" value="Plasmid pMYC1"/>
</dbReference>
<keyword evidence="1" id="KW-0472">Membrane</keyword>
<keyword evidence="3" id="KW-1185">Reference proteome</keyword>
<protein>
    <submittedName>
        <fullName evidence="2">Uncharacterized protein</fullName>
    </submittedName>
</protein>
<dbReference type="OrthoDB" id="4764641at2"/>
<reference evidence="2 3" key="1">
    <citation type="submission" date="2016-05" db="EMBL/GenBank/DDBJ databases">
        <title>Complete genome sequence of a phthalic acid esters degrading Mycobacterium sp. YC-RL4.</title>
        <authorList>
            <person name="Ren L."/>
            <person name="Fan S."/>
            <person name="Ruth N."/>
            <person name="Jia Y."/>
            <person name="Wang J."/>
            <person name="Qiao C."/>
        </authorList>
    </citation>
    <scope>NUCLEOTIDE SEQUENCE [LARGE SCALE GENOMIC DNA]</scope>
    <source>
        <strain evidence="2 3">YC-RL4</strain>
        <plasmid evidence="3">pmyc1</plasmid>
    </source>
</reference>
<dbReference type="RefSeq" id="WP_068004232.1">
    <property type="nucleotide sequence ID" value="NZ_CP015597.1"/>
</dbReference>